<dbReference type="GeneID" id="27312245"/>
<dbReference type="HOGENOM" id="CLU_021595_0_0_1"/>
<dbReference type="RefSeq" id="XP_016214386.1">
    <property type="nucleotide sequence ID" value="XM_016357594.1"/>
</dbReference>
<evidence type="ECO:0000313" key="3">
    <source>
        <dbReference type="EMBL" id="KIW04517.1"/>
    </source>
</evidence>
<dbReference type="InParanoid" id="A0A0D1YV60"/>
<dbReference type="OrthoDB" id="2851338at2759"/>
<dbReference type="EMBL" id="KN847540">
    <property type="protein sequence ID" value="KIW04517.1"/>
    <property type="molecule type" value="Genomic_DNA"/>
</dbReference>
<sequence length="552" mass="61343">MAPTPGILYVTMAPQPSLSPAQFHDWYQNEHGPGRLRLPQIFTNGFRYQAIDGTDPGWMAIYDVTDMAWLTKEVYTSLRQEPKQTQRERDTMKQIKVNRKFYDLVSERRSERFVELEKVECEGKATCVFVAALVKLHDQSKRPDFDKWMEEEHIPLLSKVPGFRRARRFVSSHVEPPADPNEIEHLALYEYDKEVDFTCKEFTHATSTPWRAQIFDSVVKEKARKVFKLYYTFGPAPRDLHSLADPSTAPWSSEYHQTKTFPRQHGGPAIESYVAVADGTRLRYRLEGATDPHAPLIVLDNSVLTDYSIWDGFVREFLSRPENIAYRILRFDKRGRDAPVADTAVTVDVLADDVAAMLDALRVPRAAAVVGVSLGGATALNFALRYPARTAHFIACDTNAVAPAANPSAWGERIAMAEKTAAVSAAGQPVVGDDLAEATVRRWFVAASFEDAGRAADAAHVKRMVAANNLDGFKSTVKALYAYDLRDAMRTGTVPGAFVVGAGDGVLPKGMRQMNEDYGGSSSFHEIPNAGHLPMVEQPQAFADVVTKVLSS</sequence>
<feature type="domain" description="AB hydrolase-1" evidence="2">
    <location>
        <begin position="308"/>
        <end position="545"/>
    </location>
</feature>
<dbReference type="VEuPathDB" id="FungiDB:PV09_04272"/>
<dbReference type="InterPro" id="IPR000073">
    <property type="entry name" value="AB_hydrolase_1"/>
</dbReference>
<proteinExistence type="inferred from homology"/>
<keyword evidence="4" id="KW-1185">Reference proteome</keyword>
<dbReference type="PANTHER" id="PTHR43039">
    <property type="entry name" value="ESTERASE-RELATED"/>
    <property type="match status" value="1"/>
</dbReference>
<dbReference type="STRING" id="253628.A0A0D1YV60"/>
<dbReference type="Gene3D" id="3.40.50.1820">
    <property type="entry name" value="alpha/beta hydrolase"/>
    <property type="match status" value="1"/>
</dbReference>
<accession>A0A0D1YV60</accession>
<dbReference type="AlphaFoldDB" id="A0A0D1YV60"/>
<dbReference type="SUPFAM" id="SSF54909">
    <property type="entry name" value="Dimeric alpha+beta barrel"/>
    <property type="match status" value="2"/>
</dbReference>
<gene>
    <name evidence="3" type="ORF">PV09_04272</name>
</gene>
<evidence type="ECO:0000313" key="4">
    <source>
        <dbReference type="Proteomes" id="UP000053259"/>
    </source>
</evidence>
<dbReference type="SUPFAM" id="SSF53474">
    <property type="entry name" value="alpha/beta-Hydrolases"/>
    <property type="match status" value="1"/>
</dbReference>
<dbReference type="Pfam" id="PF12697">
    <property type="entry name" value="Abhydrolase_6"/>
    <property type="match status" value="1"/>
</dbReference>
<reference evidence="3 4" key="1">
    <citation type="submission" date="2015-01" db="EMBL/GenBank/DDBJ databases">
        <title>The Genome Sequence of Ochroconis gallopava CBS43764.</title>
        <authorList>
            <consortium name="The Broad Institute Genomics Platform"/>
            <person name="Cuomo C."/>
            <person name="de Hoog S."/>
            <person name="Gorbushina A."/>
            <person name="Stielow B."/>
            <person name="Teixiera M."/>
            <person name="Abouelleil A."/>
            <person name="Chapman S.B."/>
            <person name="Priest M."/>
            <person name="Young S.K."/>
            <person name="Wortman J."/>
            <person name="Nusbaum C."/>
            <person name="Birren B."/>
        </authorList>
    </citation>
    <scope>NUCLEOTIDE SEQUENCE [LARGE SCALE GENOMIC DNA]</scope>
    <source>
        <strain evidence="3 4">CBS 43764</strain>
    </source>
</reference>
<dbReference type="InterPro" id="IPR029058">
    <property type="entry name" value="AB_hydrolase_fold"/>
</dbReference>
<evidence type="ECO:0000256" key="1">
    <source>
        <dbReference type="ARBA" id="ARBA00008645"/>
    </source>
</evidence>
<dbReference type="Proteomes" id="UP000053259">
    <property type="component" value="Unassembled WGS sequence"/>
</dbReference>
<organism evidence="3 4">
    <name type="scientific">Verruconis gallopava</name>
    <dbReference type="NCBI Taxonomy" id="253628"/>
    <lineage>
        <taxon>Eukaryota</taxon>
        <taxon>Fungi</taxon>
        <taxon>Dikarya</taxon>
        <taxon>Ascomycota</taxon>
        <taxon>Pezizomycotina</taxon>
        <taxon>Dothideomycetes</taxon>
        <taxon>Pleosporomycetidae</taxon>
        <taxon>Venturiales</taxon>
        <taxon>Sympoventuriaceae</taxon>
        <taxon>Verruconis</taxon>
    </lineage>
</organism>
<dbReference type="InterPro" id="IPR011008">
    <property type="entry name" value="Dimeric_a/b-barrel"/>
</dbReference>
<name>A0A0D1YV60_9PEZI</name>
<evidence type="ECO:0000259" key="2">
    <source>
        <dbReference type="Pfam" id="PF12697"/>
    </source>
</evidence>
<comment type="similarity">
    <text evidence="1">Belongs to the AB hydrolase superfamily.</text>
</comment>
<protein>
    <recommendedName>
        <fullName evidence="2">AB hydrolase-1 domain-containing protein</fullName>
    </recommendedName>
</protein>